<protein>
    <submittedName>
        <fullName evidence="1">Uncharacterized protein</fullName>
    </submittedName>
</protein>
<dbReference type="Proteomes" id="UP000823775">
    <property type="component" value="Unassembled WGS sequence"/>
</dbReference>
<keyword evidence="2" id="KW-1185">Reference proteome</keyword>
<sequence>MVSHSLGFRDLRRYVEMEMKSKDFSAVVESHLQYCPILAMREMRFFIVLRSNPAWAPAYPNTNRNQESLQRHVLECSSGKHNSWIDQSSEVDTQKSEGNRFHLLLSSRARLFLVKLLLAAMLEILLARRLERHIAKIRSGMRLQEFATLVVLRLIHSHKS</sequence>
<evidence type="ECO:0000313" key="1">
    <source>
        <dbReference type="EMBL" id="MCE2055969.1"/>
    </source>
</evidence>
<proteinExistence type="predicted"/>
<accession>A0ABS8W583</accession>
<reference evidence="1 2" key="1">
    <citation type="journal article" date="2021" name="BMC Genomics">
        <title>Datura genome reveals duplications of psychoactive alkaloid biosynthetic genes and high mutation rate following tissue culture.</title>
        <authorList>
            <person name="Rajewski A."/>
            <person name="Carter-House D."/>
            <person name="Stajich J."/>
            <person name="Litt A."/>
        </authorList>
    </citation>
    <scope>NUCLEOTIDE SEQUENCE [LARGE SCALE GENOMIC DNA]</scope>
    <source>
        <strain evidence="1">AR-01</strain>
    </source>
</reference>
<dbReference type="EMBL" id="JACEIK010006601">
    <property type="protein sequence ID" value="MCE2055969.1"/>
    <property type="molecule type" value="Genomic_DNA"/>
</dbReference>
<organism evidence="1 2">
    <name type="scientific">Datura stramonium</name>
    <name type="common">Jimsonweed</name>
    <name type="synonym">Common thornapple</name>
    <dbReference type="NCBI Taxonomy" id="4076"/>
    <lineage>
        <taxon>Eukaryota</taxon>
        <taxon>Viridiplantae</taxon>
        <taxon>Streptophyta</taxon>
        <taxon>Embryophyta</taxon>
        <taxon>Tracheophyta</taxon>
        <taxon>Spermatophyta</taxon>
        <taxon>Magnoliopsida</taxon>
        <taxon>eudicotyledons</taxon>
        <taxon>Gunneridae</taxon>
        <taxon>Pentapetalae</taxon>
        <taxon>asterids</taxon>
        <taxon>lamiids</taxon>
        <taxon>Solanales</taxon>
        <taxon>Solanaceae</taxon>
        <taxon>Solanoideae</taxon>
        <taxon>Datureae</taxon>
        <taxon>Datura</taxon>
    </lineage>
</organism>
<gene>
    <name evidence="1" type="ORF">HAX54_043828</name>
</gene>
<evidence type="ECO:0000313" key="2">
    <source>
        <dbReference type="Proteomes" id="UP000823775"/>
    </source>
</evidence>
<comment type="caution">
    <text evidence="1">The sequence shown here is derived from an EMBL/GenBank/DDBJ whole genome shotgun (WGS) entry which is preliminary data.</text>
</comment>
<name>A0ABS8W583_DATST</name>